<feature type="domain" description="HTH cro/C1-type" evidence="1">
    <location>
        <begin position="15"/>
        <end position="70"/>
    </location>
</feature>
<dbReference type="SMART" id="SM00530">
    <property type="entry name" value="HTH_XRE"/>
    <property type="match status" value="1"/>
</dbReference>
<organism evidence="2 3">
    <name type="scientific">Thermobifida cellulosilytica TB100</name>
    <dbReference type="NCBI Taxonomy" id="665004"/>
    <lineage>
        <taxon>Bacteria</taxon>
        <taxon>Bacillati</taxon>
        <taxon>Actinomycetota</taxon>
        <taxon>Actinomycetes</taxon>
        <taxon>Streptosporangiales</taxon>
        <taxon>Nocardiopsidaceae</taxon>
        <taxon>Thermobifida</taxon>
    </lineage>
</organism>
<dbReference type="GO" id="GO:0003677">
    <property type="term" value="F:DNA binding"/>
    <property type="evidence" value="ECO:0007669"/>
    <property type="project" value="UniProtKB-KW"/>
</dbReference>
<dbReference type="SUPFAM" id="SSF47413">
    <property type="entry name" value="lambda repressor-like DNA-binding domains"/>
    <property type="match status" value="1"/>
</dbReference>
<evidence type="ECO:0000313" key="3">
    <source>
        <dbReference type="Proteomes" id="UP000074382"/>
    </source>
</evidence>
<dbReference type="Pfam" id="PF19054">
    <property type="entry name" value="DUF5753"/>
    <property type="match status" value="1"/>
</dbReference>
<dbReference type="Proteomes" id="UP000074382">
    <property type="component" value="Unassembled WGS sequence"/>
</dbReference>
<evidence type="ECO:0000313" key="2">
    <source>
        <dbReference type="EMBL" id="KUP95444.1"/>
    </source>
</evidence>
<name>A0A147KDS8_THECS</name>
<dbReference type="RefSeq" id="WP_083947938.1">
    <property type="nucleotide sequence ID" value="NZ_KQ950180.1"/>
</dbReference>
<dbReference type="InterPro" id="IPR001387">
    <property type="entry name" value="Cro/C1-type_HTH"/>
</dbReference>
<accession>A0A147KDS8</accession>
<dbReference type="PROSITE" id="PS50943">
    <property type="entry name" value="HTH_CROC1"/>
    <property type="match status" value="1"/>
</dbReference>
<dbReference type="Gene3D" id="1.10.260.40">
    <property type="entry name" value="lambda repressor-like DNA-binding domains"/>
    <property type="match status" value="1"/>
</dbReference>
<dbReference type="STRING" id="665004.AC529_17500"/>
<dbReference type="EMBL" id="LGEM01000125">
    <property type="protein sequence ID" value="KUP95444.1"/>
    <property type="molecule type" value="Genomic_DNA"/>
</dbReference>
<sequence length="276" mass="30704">MHKAPQVRRELSVQMRARRLAAGMTISQVAEALEWSETKISNVETGRTKHPAVSDIGLMLGLYGVTGPERDAILDLARKSRRRDWWADYDDVLTGAYASLESGASSVRSYEPAYIPGLLQTTDYMAAISQATLIRDPAAIDRMVEARTKRQEILERPDAPDVWAIIGQHALELLIAHDRELAHHQIEHLLNMADRPNITIQVLPTSAGFHPGMGGAFTILGYASSSEGIVFIEADVDGLYLVKDEELERYRKYHDRLVAKALDPDDVSGYLRGLIT</sequence>
<dbReference type="CDD" id="cd00093">
    <property type="entry name" value="HTH_XRE"/>
    <property type="match status" value="1"/>
</dbReference>
<dbReference type="PATRIC" id="fig|665004.4.peg.1179"/>
<dbReference type="InterPro" id="IPR010982">
    <property type="entry name" value="Lambda_DNA-bd_dom_sf"/>
</dbReference>
<protein>
    <submittedName>
        <fullName evidence="2">DNA-binding protein</fullName>
    </submittedName>
</protein>
<gene>
    <name evidence="2" type="ORF">AC529_17500</name>
</gene>
<keyword evidence="3" id="KW-1185">Reference proteome</keyword>
<proteinExistence type="predicted"/>
<evidence type="ECO:0000259" key="1">
    <source>
        <dbReference type="PROSITE" id="PS50943"/>
    </source>
</evidence>
<comment type="caution">
    <text evidence="2">The sequence shown here is derived from an EMBL/GenBank/DDBJ whole genome shotgun (WGS) entry which is preliminary data.</text>
</comment>
<dbReference type="AlphaFoldDB" id="A0A147KDS8"/>
<dbReference type="InterPro" id="IPR043917">
    <property type="entry name" value="DUF5753"/>
</dbReference>
<keyword evidence="2" id="KW-0238">DNA-binding</keyword>
<dbReference type="Pfam" id="PF13560">
    <property type="entry name" value="HTH_31"/>
    <property type="match status" value="1"/>
</dbReference>
<reference evidence="3" key="1">
    <citation type="journal article" date="2017" name="Acta Aliment.">
        <title>Plant polysaccharide degrading enzyme system of Thermpbifida cellulosilytica TB100 revealed by de novo genome project data.</title>
        <authorList>
            <person name="Toth A."/>
            <person name="Baka E."/>
            <person name="Luzics S."/>
            <person name="Bata-Vidacs I."/>
            <person name="Nagy I."/>
            <person name="Balint B."/>
            <person name="Herceg R."/>
            <person name="Olasz F."/>
            <person name="Wilk T."/>
            <person name="Nagy T."/>
            <person name="Kriszt B."/>
            <person name="Nagy I."/>
            <person name="Kukolya J."/>
        </authorList>
    </citation>
    <scope>NUCLEOTIDE SEQUENCE [LARGE SCALE GENOMIC DNA]</scope>
    <source>
        <strain evidence="3">TB100</strain>
    </source>
</reference>
<dbReference type="OrthoDB" id="5177725at2"/>